<keyword evidence="2" id="KW-0489">Methyltransferase</keyword>
<sequence length="211" mass="23060">MDLPHHLRSVYDDAAPTYDALLPDLRVEQPVDRAMIRAFCEEVRATSLLRVLDAGCGNGRMIHELVQQGLTPQGVDLSSGMIERARRREPEVDFRVADLRALPYRDDAFGGVLAWYSLIHLDYPGLADALTELARVTDVGGALLVGFQAGAGSREIVNPYGTTDSMTAWLYSPEEMASVATAAGWTVAATATRRAVMEDHDQGFVLARRTA</sequence>
<name>A0A846TQN7_9MICC</name>
<keyword evidence="3" id="KW-1185">Reference proteome</keyword>
<dbReference type="CDD" id="cd02440">
    <property type="entry name" value="AdoMet_MTases"/>
    <property type="match status" value="1"/>
</dbReference>
<gene>
    <name evidence="2" type="ORF">GTW58_12705</name>
</gene>
<dbReference type="GO" id="GO:0032259">
    <property type="term" value="P:methylation"/>
    <property type="evidence" value="ECO:0007669"/>
    <property type="project" value="UniProtKB-KW"/>
</dbReference>
<dbReference type="InterPro" id="IPR050508">
    <property type="entry name" value="Methyltransf_Superfamily"/>
</dbReference>
<comment type="caution">
    <text evidence="2">The sequence shown here is derived from an EMBL/GenBank/DDBJ whole genome shotgun (WGS) entry which is preliminary data.</text>
</comment>
<dbReference type="Proteomes" id="UP000521379">
    <property type="component" value="Unassembled WGS sequence"/>
</dbReference>
<evidence type="ECO:0000313" key="2">
    <source>
        <dbReference type="EMBL" id="NKE10763.1"/>
    </source>
</evidence>
<dbReference type="InterPro" id="IPR041698">
    <property type="entry name" value="Methyltransf_25"/>
</dbReference>
<organism evidence="2 3">
    <name type="scientific">Kocuria subflava</name>
    <dbReference type="NCBI Taxonomy" id="1736139"/>
    <lineage>
        <taxon>Bacteria</taxon>
        <taxon>Bacillati</taxon>
        <taxon>Actinomycetota</taxon>
        <taxon>Actinomycetes</taxon>
        <taxon>Micrococcales</taxon>
        <taxon>Micrococcaceae</taxon>
        <taxon>Kocuria</taxon>
    </lineage>
</organism>
<dbReference type="Gene3D" id="3.40.50.150">
    <property type="entry name" value="Vaccinia Virus protein VP39"/>
    <property type="match status" value="1"/>
</dbReference>
<dbReference type="AlphaFoldDB" id="A0A846TQN7"/>
<keyword evidence="2" id="KW-0808">Transferase</keyword>
<evidence type="ECO:0000313" key="3">
    <source>
        <dbReference type="Proteomes" id="UP000521379"/>
    </source>
</evidence>
<dbReference type="SUPFAM" id="SSF53335">
    <property type="entry name" value="S-adenosyl-L-methionine-dependent methyltransferases"/>
    <property type="match status" value="1"/>
</dbReference>
<protein>
    <submittedName>
        <fullName evidence="2">Class I SAM-dependent methyltransferase</fullName>
    </submittedName>
</protein>
<dbReference type="InterPro" id="IPR029063">
    <property type="entry name" value="SAM-dependent_MTases_sf"/>
</dbReference>
<feature type="domain" description="Methyltransferase" evidence="1">
    <location>
        <begin position="51"/>
        <end position="141"/>
    </location>
</feature>
<dbReference type="GO" id="GO:0008168">
    <property type="term" value="F:methyltransferase activity"/>
    <property type="evidence" value="ECO:0007669"/>
    <property type="project" value="UniProtKB-KW"/>
</dbReference>
<dbReference type="RefSeq" id="WP_119933780.1">
    <property type="nucleotide sequence ID" value="NZ_JAAVUN010000052.1"/>
</dbReference>
<dbReference type="Pfam" id="PF13649">
    <property type="entry name" value="Methyltransf_25"/>
    <property type="match status" value="1"/>
</dbReference>
<dbReference type="EMBL" id="JAAVUN010000052">
    <property type="protein sequence ID" value="NKE10763.1"/>
    <property type="molecule type" value="Genomic_DNA"/>
</dbReference>
<reference evidence="2 3" key="1">
    <citation type="submission" date="2020-02" db="EMBL/GenBank/DDBJ databases">
        <authorList>
            <person name="Sun Q."/>
        </authorList>
    </citation>
    <scope>NUCLEOTIDE SEQUENCE [LARGE SCALE GENOMIC DNA]</scope>
    <source>
        <strain evidence="2 3">YIM 13062</strain>
    </source>
</reference>
<dbReference type="PANTHER" id="PTHR42912">
    <property type="entry name" value="METHYLTRANSFERASE"/>
    <property type="match status" value="1"/>
</dbReference>
<accession>A0A846TQN7</accession>
<proteinExistence type="predicted"/>
<evidence type="ECO:0000259" key="1">
    <source>
        <dbReference type="Pfam" id="PF13649"/>
    </source>
</evidence>